<keyword evidence="11" id="KW-1185">Reference proteome</keyword>
<feature type="binding site" evidence="7">
    <location>
        <position position="252"/>
    </location>
    <ligand>
        <name>substrate</name>
    </ligand>
</feature>
<comment type="cofactor">
    <cofactor evidence="8">
        <name>a divalent metal cation</name>
        <dbReference type="ChEBI" id="CHEBI:60240"/>
    </cofactor>
    <text evidence="8">Binds 1 divalent metal cation per subunit.</text>
</comment>
<dbReference type="OrthoDB" id="9776488at2"/>
<dbReference type="NCBIfam" id="TIGR00221">
    <property type="entry name" value="nagA"/>
    <property type="match status" value="1"/>
</dbReference>
<evidence type="ECO:0000256" key="3">
    <source>
        <dbReference type="ARBA" id="ARBA00022801"/>
    </source>
</evidence>
<dbReference type="InterPro" id="IPR011059">
    <property type="entry name" value="Metal-dep_hydrolase_composite"/>
</dbReference>
<evidence type="ECO:0000256" key="5">
    <source>
        <dbReference type="PIRNR" id="PIRNR038994"/>
    </source>
</evidence>
<evidence type="ECO:0000256" key="7">
    <source>
        <dbReference type="PIRSR" id="PIRSR038994-2"/>
    </source>
</evidence>
<feature type="domain" description="Amidohydrolase-related" evidence="9">
    <location>
        <begin position="50"/>
        <end position="366"/>
    </location>
</feature>
<dbReference type="PANTHER" id="PTHR11113">
    <property type="entry name" value="N-ACETYLGLUCOSAMINE-6-PHOSPHATE DEACETYLASE"/>
    <property type="match status" value="1"/>
</dbReference>
<dbReference type="InterPro" id="IPR006680">
    <property type="entry name" value="Amidohydro-rel"/>
</dbReference>
<keyword evidence="3 5" id="KW-0378">Hydrolase</keyword>
<dbReference type="PANTHER" id="PTHR11113:SF14">
    <property type="entry name" value="N-ACETYLGLUCOSAMINE-6-PHOSPHATE DEACETYLASE"/>
    <property type="match status" value="1"/>
</dbReference>
<sequence>MLIKNGLVFTEKCRFEHLSVLTEDGVITGVLPAYAMIKYGGEVVDASGCYVVPGLTDIHFHGCAGHDLCEGTAEAISSIAEFEYSQGVTTICPATMTLPDEDIAEILRTAGEYTKNSADKDRAKLIGVHLEGPFISPEKCGAQKKELIQPPSADKLRAWQSISGGLIKLVTIAPETDGAIECIRQLSGSMRFSLGHTSCDYDTAVEAFGAGADHITHMYNAMPPFNHRAPSLIGAAFDTAGVFAEIICDGVHVSETAVRAAFRLFGDDRMILISDSMEAAGMPDGEYQLGGQRVSVKGNRAVLSDGTLAGSVTPLADCLRTAVKMGIPIEIALKAATINPCRSIGEDKKYGSISVGKAAHILLLDREDLSLKAVYTR</sequence>
<dbReference type="SUPFAM" id="SSF51556">
    <property type="entry name" value="Metallo-dependent hydrolases"/>
    <property type="match status" value="1"/>
</dbReference>
<evidence type="ECO:0000313" key="11">
    <source>
        <dbReference type="Proteomes" id="UP000021369"/>
    </source>
</evidence>
<dbReference type="InterPro" id="IPR003764">
    <property type="entry name" value="GlcNAc_6-P_deAcase"/>
</dbReference>
<feature type="binding site" evidence="7">
    <location>
        <begin position="308"/>
        <end position="310"/>
    </location>
    <ligand>
        <name>substrate</name>
    </ligand>
</feature>
<dbReference type="GO" id="GO:0008448">
    <property type="term" value="F:N-acetylglucosamine-6-phosphate deacetylase activity"/>
    <property type="evidence" value="ECO:0007669"/>
    <property type="project" value="InterPro"/>
</dbReference>
<feature type="binding site" evidence="8">
    <location>
        <position position="131"/>
    </location>
    <ligand>
        <name>Zn(2+)</name>
        <dbReference type="ChEBI" id="CHEBI:29105"/>
    </ligand>
</feature>
<dbReference type="PATRIC" id="fig|1341156.4.peg.776"/>
<dbReference type="Gene3D" id="2.30.40.10">
    <property type="entry name" value="Urease, subunit C, domain 1"/>
    <property type="match status" value="1"/>
</dbReference>
<proteinExistence type="inferred from homology"/>
<dbReference type="EMBL" id="JEOB01000001">
    <property type="protein sequence ID" value="EXM40516.1"/>
    <property type="molecule type" value="Genomic_DNA"/>
</dbReference>
<dbReference type="CDD" id="cd00854">
    <property type="entry name" value="NagA"/>
    <property type="match status" value="1"/>
</dbReference>
<evidence type="ECO:0000259" key="9">
    <source>
        <dbReference type="Pfam" id="PF01979"/>
    </source>
</evidence>
<dbReference type="PIRSF" id="PIRSF038994">
    <property type="entry name" value="NagA"/>
    <property type="match status" value="1"/>
</dbReference>
<dbReference type="GO" id="GO:0006046">
    <property type="term" value="P:N-acetylglucosamine catabolic process"/>
    <property type="evidence" value="ECO:0007669"/>
    <property type="project" value="TreeGrafter"/>
</dbReference>
<keyword evidence="4 5" id="KW-0119">Carbohydrate metabolism</keyword>
<feature type="binding site" evidence="7">
    <location>
        <begin position="220"/>
        <end position="221"/>
    </location>
    <ligand>
        <name>substrate</name>
    </ligand>
</feature>
<feature type="binding site" evidence="7">
    <location>
        <position position="228"/>
    </location>
    <ligand>
        <name>substrate</name>
    </ligand>
</feature>
<dbReference type="RefSeq" id="WP_037284411.1">
    <property type="nucleotide sequence ID" value="NZ_JEOB01000001.1"/>
</dbReference>
<protein>
    <submittedName>
        <fullName evidence="10">N-acetylglucosamine-6-phosphate deacetylase</fullName>
    </submittedName>
</protein>
<accession>A0A011VYY2</accession>
<comment type="similarity">
    <text evidence="1 5">Belongs to the metallo-dependent hydrolases superfamily. NagA family.</text>
</comment>
<evidence type="ECO:0000256" key="1">
    <source>
        <dbReference type="ARBA" id="ARBA00010716"/>
    </source>
</evidence>
<evidence type="ECO:0000256" key="8">
    <source>
        <dbReference type="PIRSR" id="PIRSR038994-3"/>
    </source>
</evidence>
<name>A0A011VYY2_RUMAL</name>
<evidence type="ECO:0000313" key="10">
    <source>
        <dbReference type="EMBL" id="EXM40516.1"/>
    </source>
</evidence>
<keyword evidence="2 8" id="KW-0479">Metal-binding</keyword>
<feature type="binding site" evidence="8">
    <location>
        <position position="196"/>
    </location>
    <ligand>
        <name>Zn(2+)</name>
        <dbReference type="ChEBI" id="CHEBI:29105"/>
    </ligand>
</feature>
<dbReference type="Proteomes" id="UP000021369">
    <property type="component" value="Unassembled WGS sequence"/>
</dbReference>
<evidence type="ECO:0000256" key="6">
    <source>
        <dbReference type="PIRSR" id="PIRSR038994-1"/>
    </source>
</evidence>
<evidence type="ECO:0000256" key="4">
    <source>
        <dbReference type="ARBA" id="ARBA00023277"/>
    </source>
</evidence>
<dbReference type="Gene3D" id="3.20.20.140">
    <property type="entry name" value="Metal-dependent hydrolases"/>
    <property type="match status" value="1"/>
</dbReference>
<gene>
    <name evidence="10" type="ORF">RASY3_01235</name>
</gene>
<dbReference type="Pfam" id="PF01979">
    <property type="entry name" value="Amidohydro_1"/>
    <property type="match status" value="1"/>
</dbReference>
<dbReference type="GO" id="GO:0046872">
    <property type="term" value="F:metal ion binding"/>
    <property type="evidence" value="ECO:0007669"/>
    <property type="project" value="UniProtKB-KW"/>
</dbReference>
<dbReference type="AlphaFoldDB" id="A0A011VYY2"/>
<feature type="active site" description="Proton donor/acceptor" evidence="6">
    <location>
        <position position="275"/>
    </location>
</feature>
<dbReference type="InterPro" id="IPR032466">
    <property type="entry name" value="Metal_Hydrolase"/>
</dbReference>
<comment type="caution">
    <text evidence="10">The sequence shown here is derived from an EMBL/GenBank/DDBJ whole genome shotgun (WGS) entry which is preliminary data.</text>
</comment>
<evidence type="ECO:0000256" key="2">
    <source>
        <dbReference type="ARBA" id="ARBA00022723"/>
    </source>
</evidence>
<dbReference type="SUPFAM" id="SSF51338">
    <property type="entry name" value="Composite domain of metallo-dependent hydrolases"/>
    <property type="match status" value="1"/>
</dbReference>
<organism evidence="10 11">
    <name type="scientific">Ruminococcus albus SY3</name>
    <dbReference type="NCBI Taxonomy" id="1341156"/>
    <lineage>
        <taxon>Bacteria</taxon>
        <taxon>Bacillati</taxon>
        <taxon>Bacillota</taxon>
        <taxon>Clostridia</taxon>
        <taxon>Eubacteriales</taxon>
        <taxon>Oscillospiraceae</taxon>
        <taxon>Ruminococcus</taxon>
    </lineage>
</organism>
<feature type="binding site" evidence="7">
    <location>
        <position position="142"/>
    </location>
    <ligand>
        <name>substrate</name>
    </ligand>
</feature>
<reference evidence="10 11" key="1">
    <citation type="submission" date="2013-06" db="EMBL/GenBank/DDBJ databases">
        <title>Rumen cellulosomics: divergent fiber-degrading strategies revealed by comparative genome-wide analysis of six Ruminococcal strains.</title>
        <authorList>
            <person name="Dassa B."/>
            <person name="Borovok I."/>
            <person name="Lamed R."/>
            <person name="Flint H."/>
            <person name="Yeoman C.J."/>
            <person name="White B."/>
            <person name="Bayer E.A."/>
        </authorList>
    </citation>
    <scope>NUCLEOTIDE SEQUENCE [LARGE SCALE GENOMIC DNA]</scope>
    <source>
        <strain evidence="10 11">SY3</strain>
    </source>
</reference>
<feature type="binding site" evidence="8">
    <location>
        <position position="217"/>
    </location>
    <ligand>
        <name>Zn(2+)</name>
        <dbReference type="ChEBI" id="CHEBI:29105"/>
    </ligand>
</feature>